<evidence type="ECO:0000313" key="2">
    <source>
        <dbReference type="EMBL" id="MDN3492508.1"/>
    </source>
</evidence>
<dbReference type="CDD" id="cd04186">
    <property type="entry name" value="GT_2_like_c"/>
    <property type="match status" value="1"/>
</dbReference>
<keyword evidence="2" id="KW-0328">Glycosyltransferase</keyword>
<gene>
    <name evidence="2" type="ORF">QMA06_07235</name>
</gene>
<dbReference type="PANTHER" id="PTHR43179:SF7">
    <property type="entry name" value="RHAMNOSYLTRANSFERASE WBBL"/>
    <property type="match status" value="1"/>
</dbReference>
<organism evidence="2 3">
    <name type="scientific">Winogradskyella bathintestinalis</name>
    <dbReference type="NCBI Taxonomy" id="3035208"/>
    <lineage>
        <taxon>Bacteria</taxon>
        <taxon>Pseudomonadati</taxon>
        <taxon>Bacteroidota</taxon>
        <taxon>Flavobacteriia</taxon>
        <taxon>Flavobacteriales</taxon>
        <taxon>Flavobacteriaceae</taxon>
        <taxon>Winogradskyella</taxon>
    </lineage>
</organism>
<evidence type="ECO:0000313" key="3">
    <source>
        <dbReference type="Proteomes" id="UP001231197"/>
    </source>
</evidence>
<dbReference type="Proteomes" id="UP001231197">
    <property type="component" value="Unassembled WGS sequence"/>
</dbReference>
<keyword evidence="2" id="KW-0808">Transferase</keyword>
<comment type="caution">
    <text evidence="2">The sequence shown here is derived from an EMBL/GenBank/DDBJ whole genome shotgun (WGS) entry which is preliminary data.</text>
</comment>
<accession>A0ABT7ZU59</accession>
<dbReference type="PANTHER" id="PTHR43179">
    <property type="entry name" value="RHAMNOSYLTRANSFERASE WBBL"/>
    <property type="match status" value="1"/>
</dbReference>
<proteinExistence type="predicted"/>
<dbReference type="Gene3D" id="3.90.550.10">
    <property type="entry name" value="Spore Coat Polysaccharide Biosynthesis Protein SpsA, Chain A"/>
    <property type="match status" value="1"/>
</dbReference>
<keyword evidence="3" id="KW-1185">Reference proteome</keyword>
<reference evidence="2 3" key="1">
    <citation type="journal article" date="2023" name="Int. J. Syst. Evol. Microbiol.">
        <title>Winogradskyella bathintestinalis sp. nov., isolated from the intestine of the deep-sea loosejaw dragonfish, Malacosteus niger.</title>
        <authorList>
            <person name="Uniacke-Lowe S."/>
            <person name="Johnson C.N."/>
            <person name="Stanton C."/>
            <person name="Hill C."/>
            <person name="Ross P."/>
        </authorList>
    </citation>
    <scope>NUCLEOTIDE SEQUENCE [LARGE SCALE GENOMIC DNA]</scope>
    <source>
        <strain evidence="2 3">APC 3343</strain>
    </source>
</reference>
<dbReference type="EMBL" id="JASDDK010000002">
    <property type="protein sequence ID" value="MDN3492508.1"/>
    <property type="molecule type" value="Genomic_DNA"/>
</dbReference>
<sequence length="366" mass="41516">MKLSIIILNYNVRYFLELCLKSVEDAIAQLDAEIIVVDNNSPDDSCAMVKQLFPQVKLIENNENSGFSKGNNRGVATAKGEYLCILNPDTVVAEDTFLKLIDFADSTNNLGIVGCQLIDGRGEFLPESKRNIPTPIVSLKKVLGNGSAYYANHVSSEGTAKVDILVGAFMWLKKDVYESVGGFDEDYFMYGEDIDLSYKVVKAGYDNYYYGKTTIIHFKGESTLKDAKYAQRFYGAMQIFYKKHFKQNLFFNAMVWLGIKTAQMLRKSSEEVELKSKRSYVYSTTIDHSLEKQLLKPILITDTILQEIENCSMLVFDFNKLSTKEVIKEMKNKSKQKNIVFRFLPKNSKFILGSDSATSRGEVLHF</sequence>
<protein>
    <submittedName>
        <fullName evidence="2">Glycosyltransferase family 2 protein</fullName>
        <ecNumber evidence="2">2.4.-.-</ecNumber>
    </submittedName>
</protein>
<name>A0ABT7ZU59_9FLAO</name>
<dbReference type="SUPFAM" id="SSF53448">
    <property type="entry name" value="Nucleotide-diphospho-sugar transferases"/>
    <property type="match status" value="1"/>
</dbReference>
<feature type="domain" description="Glycosyltransferase 2-like" evidence="1">
    <location>
        <begin position="4"/>
        <end position="176"/>
    </location>
</feature>
<evidence type="ECO:0000259" key="1">
    <source>
        <dbReference type="Pfam" id="PF00535"/>
    </source>
</evidence>
<dbReference type="InterPro" id="IPR029044">
    <property type="entry name" value="Nucleotide-diphossugar_trans"/>
</dbReference>
<dbReference type="GO" id="GO:0016757">
    <property type="term" value="F:glycosyltransferase activity"/>
    <property type="evidence" value="ECO:0007669"/>
    <property type="project" value="UniProtKB-KW"/>
</dbReference>
<dbReference type="EC" id="2.4.-.-" evidence="2"/>
<dbReference type="RefSeq" id="WP_290206199.1">
    <property type="nucleotide sequence ID" value="NZ_JASDDK010000002.1"/>
</dbReference>
<dbReference type="InterPro" id="IPR001173">
    <property type="entry name" value="Glyco_trans_2-like"/>
</dbReference>
<dbReference type="Pfam" id="PF00535">
    <property type="entry name" value="Glycos_transf_2"/>
    <property type="match status" value="1"/>
</dbReference>